<reference evidence="2" key="1">
    <citation type="submission" date="2011-07" db="EMBL/GenBank/DDBJ databases">
        <authorList>
            <consortium name="Caenorhabditis brenneri Sequencing and Analysis Consortium"/>
            <person name="Wilson R.K."/>
        </authorList>
    </citation>
    <scope>NUCLEOTIDE SEQUENCE [LARGE SCALE GENOMIC DNA]</scope>
    <source>
        <strain evidence="2">PB2801</strain>
    </source>
</reference>
<sequence length="137" mass="15866">MNRLPYHILDKIGRLLGAEGSIKVALMVDNDVLAPLIPHTRRYSVKLSVINKFKIQIVWNETEKMSICLEVGEENEYLQDENFVISRQTLGLGFTHLVTSLLHNHDLEHAYFRSMTADRMEYVQICELNRISVSFTM</sequence>
<dbReference type="InParanoid" id="G0PBW5"/>
<organism evidence="2">
    <name type="scientific">Caenorhabditis brenneri</name>
    <name type="common">Nematode worm</name>
    <dbReference type="NCBI Taxonomy" id="135651"/>
    <lineage>
        <taxon>Eukaryota</taxon>
        <taxon>Metazoa</taxon>
        <taxon>Ecdysozoa</taxon>
        <taxon>Nematoda</taxon>
        <taxon>Chromadorea</taxon>
        <taxon>Rhabditida</taxon>
        <taxon>Rhabditina</taxon>
        <taxon>Rhabditomorpha</taxon>
        <taxon>Rhabditoidea</taxon>
        <taxon>Rhabditidae</taxon>
        <taxon>Peloderinae</taxon>
        <taxon>Caenorhabditis</taxon>
    </lineage>
</organism>
<gene>
    <name evidence="1" type="ORF">CAEBREN_20198</name>
</gene>
<evidence type="ECO:0000313" key="2">
    <source>
        <dbReference type="Proteomes" id="UP000008068"/>
    </source>
</evidence>
<evidence type="ECO:0000313" key="1">
    <source>
        <dbReference type="EMBL" id="EGT50706.1"/>
    </source>
</evidence>
<protein>
    <submittedName>
        <fullName evidence="1">Uncharacterized protein</fullName>
    </submittedName>
</protein>
<name>G0PBW5_CAEBE</name>
<keyword evidence="2" id="KW-1185">Reference proteome</keyword>
<dbReference type="EMBL" id="GL380222">
    <property type="protein sequence ID" value="EGT50706.1"/>
    <property type="molecule type" value="Genomic_DNA"/>
</dbReference>
<dbReference type="Proteomes" id="UP000008068">
    <property type="component" value="Unassembled WGS sequence"/>
</dbReference>
<accession>G0PBW5</accession>
<proteinExistence type="predicted"/>
<dbReference type="AlphaFoldDB" id="G0PBW5"/>
<dbReference type="HOGENOM" id="CLU_1866910_0_0_1"/>